<dbReference type="Gene3D" id="3.90.550.50">
    <property type="match status" value="1"/>
</dbReference>
<dbReference type="OrthoDB" id="6381420at2759"/>
<evidence type="ECO:0000256" key="6">
    <source>
        <dbReference type="ARBA" id="ARBA00022968"/>
    </source>
</evidence>
<dbReference type="GO" id="GO:0000139">
    <property type="term" value="C:Golgi membrane"/>
    <property type="evidence" value="ECO:0007669"/>
    <property type="project" value="UniProtKB-SubCell"/>
</dbReference>
<gene>
    <name evidence="12" type="ORF">OFUS_LOCUS3692</name>
</gene>
<keyword evidence="8 11" id="KW-0333">Golgi apparatus</keyword>
<evidence type="ECO:0000256" key="8">
    <source>
        <dbReference type="ARBA" id="ARBA00023034"/>
    </source>
</evidence>
<protein>
    <recommendedName>
        <fullName evidence="11">Hexosyltransferase</fullName>
        <ecNumber evidence="11">2.4.1.-</ecNumber>
    </recommendedName>
</protein>
<reference evidence="12" key="1">
    <citation type="submission" date="2022-03" db="EMBL/GenBank/DDBJ databases">
        <authorList>
            <person name="Martin C."/>
        </authorList>
    </citation>
    <scope>NUCLEOTIDE SEQUENCE</scope>
</reference>
<evidence type="ECO:0000313" key="12">
    <source>
        <dbReference type="EMBL" id="CAH1776525.1"/>
    </source>
</evidence>
<accession>A0A8J1XKP3</accession>
<dbReference type="GO" id="GO:0006493">
    <property type="term" value="P:protein O-linked glycosylation"/>
    <property type="evidence" value="ECO:0007669"/>
    <property type="project" value="TreeGrafter"/>
</dbReference>
<dbReference type="PANTHER" id="PTHR11214">
    <property type="entry name" value="BETA-1,3-N-ACETYLGLUCOSAMINYLTRANSFERASE"/>
    <property type="match status" value="1"/>
</dbReference>
<dbReference type="GO" id="GO:0016758">
    <property type="term" value="F:hexosyltransferase activity"/>
    <property type="evidence" value="ECO:0007669"/>
    <property type="project" value="InterPro"/>
</dbReference>
<organism evidence="12 13">
    <name type="scientific">Owenia fusiformis</name>
    <name type="common">Polychaete worm</name>
    <dbReference type="NCBI Taxonomy" id="6347"/>
    <lineage>
        <taxon>Eukaryota</taxon>
        <taxon>Metazoa</taxon>
        <taxon>Spiralia</taxon>
        <taxon>Lophotrochozoa</taxon>
        <taxon>Annelida</taxon>
        <taxon>Polychaeta</taxon>
        <taxon>Sedentaria</taxon>
        <taxon>Canalipalpata</taxon>
        <taxon>Sabellida</taxon>
        <taxon>Oweniida</taxon>
        <taxon>Oweniidae</taxon>
        <taxon>Owenia</taxon>
    </lineage>
</organism>
<evidence type="ECO:0000256" key="2">
    <source>
        <dbReference type="ARBA" id="ARBA00008661"/>
    </source>
</evidence>
<dbReference type="EC" id="2.4.1.-" evidence="11"/>
<keyword evidence="13" id="KW-1185">Reference proteome</keyword>
<evidence type="ECO:0000256" key="11">
    <source>
        <dbReference type="RuleBase" id="RU363063"/>
    </source>
</evidence>
<comment type="caution">
    <text evidence="12">The sequence shown here is derived from an EMBL/GenBank/DDBJ whole genome shotgun (WGS) entry which is preliminary data.</text>
</comment>
<name>A0A8J1XKP3_OWEFU</name>
<sequence>MRLYQKFVTVTVMGMFVCILITRKLKHKSSKNNRNRNRKMSIRYDDSWFKSSYIINEESLCRDTNADILFYIHTAPNHKNHRDIIRSTWGGKKQYRDYKITMVFLLGHSNDDQINEGIHNESTIHHDIIQGTFRDTYLNLTYKARMGLNWVNAHCSNAKFIIKTDDDVFVNIPILIKKLEELEIKNETKNLLMCSVIYEDKVNRNELHKNYVSEDEYDVHEPDIYPDYCPGMAFVLSRNALMKIHTLLNYTRFLKVDDVYITGILAKMAGIKHKDSTKLTGIDGLWGIKWPWEEYKDLDRSRLNQYMFILVEGKPESIGEIWENMQF</sequence>
<dbReference type="Proteomes" id="UP000749559">
    <property type="component" value="Unassembled WGS sequence"/>
</dbReference>
<evidence type="ECO:0000256" key="7">
    <source>
        <dbReference type="ARBA" id="ARBA00022989"/>
    </source>
</evidence>
<keyword evidence="6" id="KW-0735">Signal-anchor</keyword>
<evidence type="ECO:0000256" key="10">
    <source>
        <dbReference type="ARBA" id="ARBA00023180"/>
    </source>
</evidence>
<dbReference type="PANTHER" id="PTHR11214:SF3">
    <property type="entry name" value="BETA-1,3-GALACTOSYLTRANSFERASE 6"/>
    <property type="match status" value="1"/>
</dbReference>
<dbReference type="InterPro" id="IPR002659">
    <property type="entry name" value="Glyco_trans_31"/>
</dbReference>
<evidence type="ECO:0000256" key="4">
    <source>
        <dbReference type="ARBA" id="ARBA00022679"/>
    </source>
</evidence>
<comment type="subcellular location">
    <subcellularLocation>
        <location evidence="1 11">Golgi apparatus membrane</location>
        <topology evidence="1 11">Single-pass type II membrane protein</topology>
    </subcellularLocation>
</comment>
<evidence type="ECO:0000256" key="5">
    <source>
        <dbReference type="ARBA" id="ARBA00022692"/>
    </source>
</evidence>
<dbReference type="AlphaFoldDB" id="A0A8J1XKP3"/>
<comment type="similarity">
    <text evidence="2 11">Belongs to the glycosyltransferase 31 family.</text>
</comment>
<dbReference type="Pfam" id="PF01762">
    <property type="entry name" value="Galactosyl_T"/>
    <property type="match status" value="1"/>
</dbReference>
<evidence type="ECO:0000313" key="13">
    <source>
        <dbReference type="Proteomes" id="UP000749559"/>
    </source>
</evidence>
<keyword evidence="10" id="KW-0325">Glycoprotein</keyword>
<proteinExistence type="inferred from homology"/>
<evidence type="ECO:0000256" key="3">
    <source>
        <dbReference type="ARBA" id="ARBA00022676"/>
    </source>
</evidence>
<evidence type="ECO:0000256" key="1">
    <source>
        <dbReference type="ARBA" id="ARBA00004323"/>
    </source>
</evidence>
<keyword evidence="7" id="KW-1133">Transmembrane helix</keyword>
<evidence type="ECO:0000256" key="9">
    <source>
        <dbReference type="ARBA" id="ARBA00023136"/>
    </source>
</evidence>
<dbReference type="FunFam" id="3.90.550.50:FF:000001">
    <property type="entry name" value="Hexosyltransferase"/>
    <property type="match status" value="1"/>
</dbReference>
<dbReference type="EMBL" id="CAIIXF020000002">
    <property type="protein sequence ID" value="CAH1776525.1"/>
    <property type="molecule type" value="Genomic_DNA"/>
</dbReference>
<keyword evidence="4" id="KW-0808">Transferase</keyword>
<keyword evidence="5" id="KW-0812">Transmembrane</keyword>
<keyword evidence="9" id="KW-0472">Membrane</keyword>
<keyword evidence="3 11" id="KW-0328">Glycosyltransferase</keyword>